<feature type="binding site" evidence="11">
    <location>
        <position position="354"/>
    </location>
    <ligand>
        <name>homogentisate</name>
        <dbReference type="ChEBI" id="CHEBI:16169"/>
    </ligand>
</feature>
<proteinExistence type="inferred from homology"/>
<gene>
    <name evidence="14" type="primary">hmgA</name>
    <name evidence="14" type="ORF">TUM19329_15970</name>
</gene>
<feature type="binding site" evidence="11">
    <location>
        <position position="324"/>
    </location>
    <ligand>
        <name>Fe cation</name>
        <dbReference type="ChEBI" id="CHEBI:24875"/>
    </ligand>
</feature>
<evidence type="ECO:0000256" key="3">
    <source>
        <dbReference type="ARBA" id="ARBA00022723"/>
    </source>
</evidence>
<evidence type="ECO:0000256" key="8">
    <source>
        <dbReference type="ARBA" id="ARBA00023232"/>
    </source>
</evidence>
<evidence type="ECO:0000313" key="14">
    <source>
        <dbReference type="EMBL" id="BCA95236.1"/>
    </source>
</evidence>
<dbReference type="KEGG" id="lant:TUM19329_15970"/>
<name>A0A6F8T5J6_9GAMM</name>
<keyword evidence="4" id="KW-0828">Tyrosine catabolism</keyword>
<feature type="active site" description="Proton acceptor" evidence="10">
    <location>
        <position position="275"/>
    </location>
</feature>
<evidence type="ECO:0000256" key="1">
    <source>
        <dbReference type="ARBA" id="ARBA00001962"/>
    </source>
</evidence>
<dbReference type="Pfam" id="PF20510">
    <property type="entry name" value="HgmA_N"/>
    <property type="match status" value="1"/>
</dbReference>
<comment type="cofactor">
    <cofactor evidence="1 11">
        <name>Fe cation</name>
        <dbReference type="ChEBI" id="CHEBI:24875"/>
    </cofactor>
</comment>
<keyword evidence="3 11" id="KW-0479">Metal-binding</keyword>
<evidence type="ECO:0000256" key="7">
    <source>
        <dbReference type="ARBA" id="ARBA00023004"/>
    </source>
</evidence>
<accession>A0A6F8T5J6</accession>
<dbReference type="InterPro" id="IPR005708">
    <property type="entry name" value="Homogentis_dOase"/>
</dbReference>
<dbReference type="Gene3D" id="2.60.120.10">
    <property type="entry name" value="Jelly Rolls"/>
    <property type="match status" value="1"/>
</dbReference>
<dbReference type="GO" id="GO:0004411">
    <property type="term" value="F:homogentisate 1,2-dioxygenase activity"/>
    <property type="evidence" value="ECO:0007669"/>
    <property type="project" value="UniProtKB-UniRule"/>
</dbReference>
<dbReference type="InterPro" id="IPR014710">
    <property type="entry name" value="RmlC-like_jellyroll"/>
</dbReference>
<organism evidence="14 15">
    <name type="scientific">Legionella antarctica</name>
    <dbReference type="NCBI Taxonomy" id="2708020"/>
    <lineage>
        <taxon>Bacteria</taxon>
        <taxon>Pseudomonadati</taxon>
        <taxon>Pseudomonadota</taxon>
        <taxon>Gammaproteobacteria</taxon>
        <taxon>Legionellales</taxon>
        <taxon>Legionellaceae</taxon>
        <taxon>Legionella</taxon>
    </lineage>
</organism>
<evidence type="ECO:0000256" key="5">
    <source>
        <dbReference type="ARBA" id="ARBA00022964"/>
    </source>
</evidence>
<dbReference type="GO" id="GO:0006559">
    <property type="term" value="P:L-phenylalanine catabolic process"/>
    <property type="evidence" value="ECO:0007669"/>
    <property type="project" value="UniProtKB-UniRule"/>
</dbReference>
<evidence type="ECO:0000259" key="12">
    <source>
        <dbReference type="Pfam" id="PF04209"/>
    </source>
</evidence>
<keyword evidence="15" id="KW-1185">Reference proteome</keyword>
<dbReference type="PANTHER" id="PTHR11056">
    <property type="entry name" value="HOMOGENTISATE 1,2-DIOXYGENASE"/>
    <property type="match status" value="1"/>
</dbReference>
<dbReference type="InterPro" id="IPR046452">
    <property type="entry name" value="HgmA_N"/>
</dbReference>
<dbReference type="GO" id="GO:0046872">
    <property type="term" value="F:metal ion binding"/>
    <property type="evidence" value="ECO:0007669"/>
    <property type="project" value="UniProtKB-KW"/>
</dbReference>
<dbReference type="InterPro" id="IPR011051">
    <property type="entry name" value="RmlC_Cupin_sf"/>
</dbReference>
<feature type="domain" description="Homogentisate 1,2-dioxygenase C-terminal" evidence="12">
    <location>
        <begin position="264"/>
        <end position="414"/>
    </location>
</feature>
<dbReference type="SUPFAM" id="SSF51182">
    <property type="entry name" value="RmlC-like cupins"/>
    <property type="match status" value="1"/>
</dbReference>
<reference evidence="14" key="1">
    <citation type="journal article" date="2020" name="Microbiol. Resour. Announc.">
        <title>Complete Genome Sequence of Novel Psychrotolerant Legionella Strain TUM19329, Isolated from Antarctic Lake Sediment.</title>
        <authorList>
            <person name="Shimada S."/>
            <person name="Nakai R."/>
            <person name="Aoki K."/>
            <person name="Shimoeda N."/>
            <person name="Ohno G."/>
            <person name="Miyazaki Y."/>
            <person name="Kudoh S."/>
            <person name="Imura S."/>
            <person name="Watanabe K."/>
            <person name="Ishii Y."/>
            <person name="Tateda K."/>
        </authorList>
    </citation>
    <scope>NUCLEOTIDE SEQUENCE [LARGE SCALE GENOMIC DNA]</scope>
    <source>
        <strain evidence="14">TUM19329</strain>
    </source>
</reference>
<feature type="binding site" evidence="11">
    <location>
        <position position="333"/>
    </location>
    <ligand>
        <name>homogentisate</name>
        <dbReference type="ChEBI" id="CHEBI:16169"/>
    </ligand>
</feature>
<evidence type="ECO:0000313" key="15">
    <source>
        <dbReference type="Proteomes" id="UP000502894"/>
    </source>
</evidence>
<dbReference type="Proteomes" id="UP000502894">
    <property type="component" value="Chromosome"/>
</dbReference>
<dbReference type="EMBL" id="AP022839">
    <property type="protein sequence ID" value="BCA95236.1"/>
    <property type="molecule type" value="Genomic_DNA"/>
</dbReference>
<feature type="binding site" evidence="11">
    <location>
        <position position="354"/>
    </location>
    <ligand>
        <name>Fe cation</name>
        <dbReference type="ChEBI" id="CHEBI:24875"/>
    </ligand>
</feature>
<keyword evidence="5 14" id="KW-0223">Dioxygenase</keyword>
<dbReference type="RefSeq" id="WP_173236881.1">
    <property type="nucleotide sequence ID" value="NZ_AP022839.1"/>
</dbReference>
<dbReference type="NCBIfam" id="TIGR01015">
    <property type="entry name" value="hmgA"/>
    <property type="match status" value="1"/>
</dbReference>
<dbReference type="EC" id="1.13.11.5" evidence="9"/>
<evidence type="ECO:0000256" key="9">
    <source>
        <dbReference type="NCBIfam" id="TIGR01015"/>
    </source>
</evidence>
<evidence type="ECO:0000256" key="4">
    <source>
        <dbReference type="ARBA" id="ARBA00022878"/>
    </source>
</evidence>
<dbReference type="GO" id="GO:0005737">
    <property type="term" value="C:cytoplasm"/>
    <property type="evidence" value="ECO:0007669"/>
    <property type="project" value="TreeGrafter"/>
</dbReference>
<dbReference type="Pfam" id="PF04209">
    <property type="entry name" value="HgmA_C"/>
    <property type="match status" value="1"/>
</dbReference>
<keyword evidence="6" id="KW-0560">Oxidoreductase</keyword>
<sequence length="418" mass="47132">MYLQGFGNYHHSQAIEGALPSQQNSPQQCNLGLYAEQLSGTAFTRPRHNNLRSWLYRILPTVAQGTYYPYEKTVIQPFAEEQSPNPSRWSPLYSSAQINCDFIDGLFHLAGSHLINAFLYCCNQSMDNKYFANNDGEMLFVAYEGEINLHTEFGCLNLCPGLIAVIPRGIKFKVEVIGKEAKGYLCENGGSPLTLPQLGPIGANGLANPRHFNYPVAAFEQDKADTTLICKHQNKLWFASGNHSPLNVVAWHGNYAPYSYDLALFNTINTVSFDHPDPSIFTVLTSESDTPGVAHLDFVIFPPRWMVAEHTFRPPYFHRNYMSELMGLIRGEYDAKKGGFIKGGVSIHNRMTPHGPDYLSYEQAASVDLKPEYSDSLAFMFETREVWQITDQAKHHPSLQADYINCWQGFEAQFESQV</sequence>
<dbReference type="InterPro" id="IPR046451">
    <property type="entry name" value="HgmA_C"/>
</dbReference>
<keyword evidence="7 11" id="KW-0408">Iron</keyword>
<evidence type="ECO:0000256" key="10">
    <source>
        <dbReference type="PIRSR" id="PIRSR605708-1"/>
    </source>
</evidence>
<feature type="domain" description="Homogentisate 1,2-dioxygenase N-terminal" evidence="13">
    <location>
        <begin position="1"/>
        <end position="262"/>
    </location>
</feature>
<evidence type="ECO:0000259" key="13">
    <source>
        <dbReference type="Pfam" id="PF20510"/>
    </source>
</evidence>
<evidence type="ECO:0000256" key="11">
    <source>
        <dbReference type="PIRSR" id="PIRSR605708-2"/>
    </source>
</evidence>
<evidence type="ECO:0000256" key="6">
    <source>
        <dbReference type="ARBA" id="ARBA00023002"/>
    </source>
</evidence>
<evidence type="ECO:0000256" key="2">
    <source>
        <dbReference type="ARBA" id="ARBA00007757"/>
    </source>
</evidence>
<dbReference type="PANTHER" id="PTHR11056:SF0">
    <property type="entry name" value="HOMOGENTISATE 1,2-DIOXYGENASE"/>
    <property type="match status" value="1"/>
</dbReference>
<dbReference type="AlphaFoldDB" id="A0A6F8T5J6"/>
<dbReference type="GO" id="GO:0006572">
    <property type="term" value="P:L-tyrosine catabolic process"/>
    <property type="evidence" value="ECO:0007669"/>
    <property type="project" value="UniProtKB-UniRule"/>
</dbReference>
<keyword evidence="8" id="KW-0585">Phenylalanine catabolism</keyword>
<protein>
    <recommendedName>
        <fullName evidence="9">Homogentisate 1,2-dioxygenase</fullName>
        <ecNumber evidence="9">1.13.11.5</ecNumber>
    </recommendedName>
</protein>
<feature type="binding site" evidence="11">
    <location>
        <position position="318"/>
    </location>
    <ligand>
        <name>Fe cation</name>
        <dbReference type="ChEBI" id="CHEBI:24875"/>
    </ligand>
</feature>
<comment type="similarity">
    <text evidence="2">Belongs to the homogentisate dioxygenase family.</text>
</comment>
<dbReference type="FunFam" id="2.60.120.10:FF:000034">
    <property type="entry name" value="Homogentisate 1,2-dioxygenase"/>
    <property type="match status" value="1"/>
</dbReference>